<dbReference type="InterPro" id="IPR036691">
    <property type="entry name" value="Endo/exonu/phosph_ase_sf"/>
</dbReference>
<proteinExistence type="inferred from homology"/>
<dbReference type="PANTHER" id="PTHR22748:SF4">
    <property type="entry name" value="DNA-(APURINIC OR APYRIMIDINIC SITE) ENDONUCLEASE 2"/>
    <property type="match status" value="1"/>
</dbReference>
<evidence type="ECO:0000256" key="4">
    <source>
        <dbReference type="ARBA" id="ARBA00012115"/>
    </source>
</evidence>
<evidence type="ECO:0000256" key="10">
    <source>
        <dbReference type="SAM" id="Phobius"/>
    </source>
</evidence>
<feature type="domain" description="Endonuclease/exonuclease/phosphatase" evidence="11">
    <location>
        <begin position="27"/>
        <end position="126"/>
    </location>
</feature>
<reference evidence="12" key="1">
    <citation type="submission" date="2025-08" db="UniProtKB">
        <authorList>
            <consortium name="Ensembl"/>
        </authorList>
    </citation>
    <scope>IDENTIFICATION</scope>
</reference>
<keyword evidence="7" id="KW-0378">Hydrolase</keyword>
<evidence type="ECO:0000256" key="6">
    <source>
        <dbReference type="ARBA" id="ARBA00022763"/>
    </source>
</evidence>
<dbReference type="GO" id="GO:0006284">
    <property type="term" value="P:base-excision repair"/>
    <property type="evidence" value="ECO:0007669"/>
    <property type="project" value="TreeGrafter"/>
</dbReference>
<dbReference type="InterPro" id="IPR005135">
    <property type="entry name" value="Endo/exonuclease/phosphatase"/>
</dbReference>
<name>A0A8C2HMI9_CYPCA</name>
<evidence type="ECO:0000256" key="9">
    <source>
        <dbReference type="ARBA" id="ARBA00023204"/>
    </source>
</evidence>
<dbReference type="GO" id="GO:0008311">
    <property type="term" value="F:double-stranded DNA 3'-5' DNA exonuclease activity"/>
    <property type="evidence" value="ECO:0007669"/>
    <property type="project" value="UniProtKB-EC"/>
</dbReference>
<dbReference type="CDD" id="cd09076">
    <property type="entry name" value="L1-EN"/>
    <property type="match status" value="1"/>
</dbReference>
<organism evidence="12 13">
    <name type="scientific">Cyprinus carpio</name>
    <name type="common">Common carp</name>
    <dbReference type="NCBI Taxonomy" id="7962"/>
    <lineage>
        <taxon>Eukaryota</taxon>
        <taxon>Metazoa</taxon>
        <taxon>Chordata</taxon>
        <taxon>Craniata</taxon>
        <taxon>Vertebrata</taxon>
        <taxon>Euteleostomi</taxon>
        <taxon>Actinopterygii</taxon>
        <taxon>Neopterygii</taxon>
        <taxon>Teleostei</taxon>
        <taxon>Ostariophysi</taxon>
        <taxon>Cypriniformes</taxon>
        <taxon>Cyprinidae</taxon>
        <taxon>Cyprininae</taxon>
        <taxon>Cyprinus</taxon>
    </lineage>
</organism>
<keyword evidence="10" id="KW-0812">Transmembrane</keyword>
<dbReference type="InterPro" id="IPR004808">
    <property type="entry name" value="AP_endonuc_1"/>
</dbReference>
<dbReference type="PANTHER" id="PTHR22748">
    <property type="entry name" value="AP ENDONUCLEASE"/>
    <property type="match status" value="1"/>
</dbReference>
<evidence type="ECO:0000256" key="5">
    <source>
        <dbReference type="ARBA" id="ARBA00022723"/>
    </source>
</evidence>
<evidence type="ECO:0000313" key="12">
    <source>
        <dbReference type="Ensembl" id="ENSCCRP00020056308.1"/>
    </source>
</evidence>
<evidence type="ECO:0000256" key="8">
    <source>
        <dbReference type="ARBA" id="ARBA00022842"/>
    </source>
</evidence>
<keyword evidence="10" id="KW-0472">Membrane</keyword>
<dbReference type="SUPFAM" id="SSF56219">
    <property type="entry name" value="DNase I-like"/>
    <property type="match status" value="1"/>
</dbReference>
<evidence type="ECO:0000256" key="2">
    <source>
        <dbReference type="ARBA" id="ARBA00001946"/>
    </source>
</evidence>
<accession>A0A8C2HMI9</accession>
<keyword evidence="9" id="KW-0234">DNA repair</keyword>
<dbReference type="GO" id="GO:0046872">
    <property type="term" value="F:metal ion binding"/>
    <property type="evidence" value="ECO:0007669"/>
    <property type="project" value="UniProtKB-KW"/>
</dbReference>
<keyword evidence="8" id="KW-0460">Magnesium</keyword>
<keyword evidence="10" id="KW-1133">Transmembrane helix</keyword>
<evidence type="ECO:0000256" key="7">
    <source>
        <dbReference type="ARBA" id="ARBA00022801"/>
    </source>
</evidence>
<dbReference type="Proteomes" id="UP000694701">
    <property type="component" value="Unplaced"/>
</dbReference>
<dbReference type="Gene3D" id="3.60.10.10">
    <property type="entry name" value="Endonuclease/exonuclease/phosphatase"/>
    <property type="match status" value="1"/>
</dbReference>
<dbReference type="GO" id="GO:0003906">
    <property type="term" value="F:DNA-(apurinic or apyrimidinic site) endonuclease activity"/>
    <property type="evidence" value="ECO:0007669"/>
    <property type="project" value="TreeGrafter"/>
</dbReference>
<protein>
    <recommendedName>
        <fullName evidence="4">exodeoxyribonuclease III</fullName>
        <ecNumber evidence="4">3.1.11.2</ecNumber>
    </recommendedName>
</protein>
<dbReference type="GO" id="GO:0008081">
    <property type="term" value="F:phosphoric diester hydrolase activity"/>
    <property type="evidence" value="ECO:0007669"/>
    <property type="project" value="TreeGrafter"/>
</dbReference>
<evidence type="ECO:0000256" key="1">
    <source>
        <dbReference type="ARBA" id="ARBA00000493"/>
    </source>
</evidence>
<comment type="catalytic activity">
    <reaction evidence="1">
        <text>Exonucleolytic cleavage in the 3'- to 5'-direction to yield nucleoside 5'-phosphates.</text>
        <dbReference type="EC" id="3.1.11.2"/>
    </reaction>
</comment>
<feature type="transmembrane region" description="Helical" evidence="10">
    <location>
        <begin position="6"/>
        <end position="30"/>
    </location>
</feature>
<keyword evidence="6" id="KW-0227">DNA damage</keyword>
<keyword evidence="5" id="KW-0479">Metal-binding</keyword>
<dbReference type="EC" id="3.1.11.2" evidence="4"/>
<evidence type="ECO:0000313" key="13">
    <source>
        <dbReference type="Proteomes" id="UP000694701"/>
    </source>
</evidence>
<comment type="cofactor">
    <cofactor evidence="2">
        <name>Mg(2+)</name>
        <dbReference type="ChEBI" id="CHEBI:18420"/>
    </cofactor>
</comment>
<dbReference type="AlphaFoldDB" id="A0A8C2HMI9"/>
<comment type="similarity">
    <text evidence="3">Belongs to the DNA repair enzymes AP/ExoA family.</text>
</comment>
<dbReference type="GO" id="GO:0005634">
    <property type="term" value="C:nucleus"/>
    <property type="evidence" value="ECO:0007669"/>
    <property type="project" value="TreeGrafter"/>
</dbReference>
<evidence type="ECO:0000256" key="3">
    <source>
        <dbReference type="ARBA" id="ARBA00007092"/>
    </source>
</evidence>
<dbReference type="Ensembl" id="ENSCCRT00020062082.1">
    <property type="protein sequence ID" value="ENSCCRP00020056308.1"/>
    <property type="gene ID" value="ENSCCRG00020026666.1"/>
</dbReference>
<sequence>MTEQFSFNLICFFFFPFFLMEILRVGSLNVNGMRDGKKNKVLSEIIRLKDLSVTFLQETHSTCSNEVDWGLWWKGEYVFSHGTNLSAGVAILFSPTVKVKVLSKNEVEPGRFLIVKAEISNFKFLFVNIYAPNVGAERSLLFKKFENVVKEENEDVFIVVGG</sequence>
<dbReference type="Pfam" id="PF03372">
    <property type="entry name" value="Exo_endo_phos"/>
    <property type="match status" value="1"/>
</dbReference>
<evidence type="ECO:0000259" key="11">
    <source>
        <dbReference type="Pfam" id="PF03372"/>
    </source>
</evidence>